<feature type="compositionally biased region" description="Pro residues" evidence="1">
    <location>
        <begin position="14"/>
        <end position="38"/>
    </location>
</feature>
<gene>
    <name evidence="2" type="ORF">BU14_0148s0012</name>
</gene>
<accession>A0A1X6P9L3</accession>
<protein>
    <submittedName>
        <fullName evidence="2">Uncharacterized protein</fullName>
    </submittedName>
</protein>
<reference evidence="2 3" key="1">
    <citation type="submission" date="2017-03" db="EMBL/GenBank/DDBJ databases">
        <title>WGS assembly of Porphyra umbilicalis.</title>
        <authorList>
            <person name="Brawley S.H."/>
            <person name="Blouin N.A."/>
            <person name="Ficko-Blean E."/>
            <person name="Wheeler G.L."/>
            <person name="Lohr M."/>
            <person name="Goodson H.V."/>
            <person name="Jenkins J.W."/>
            <person name="Blaby-Haas C.E."/>
            <person name="Helliwell K.E."/>
            <person name="Chan C."/>
            <person name="Marriage T."/>
            <person name="Bhattacharya D."/>
            <person name="Klein A.S."/>
            <person name="Badis Y."/>
            <person name="Brodie J."/>
            <person name="Cao Y."/>
            <person name="Collen J."/>
            <person name="Dittami S.M."/>
            <person name="Gachon C.M."/>
            <person name="Green B.R."/>
            <person name="Karpowicz S."/>
            <person name="Kim J.W."/>
            <person name="Kudahl U."/>
            <person name="Lin S."/>
            <person name="Michel G."/>
            <person name="Mittag M."/>
            <person name="Olson B.J."/>
            <person name="Pangilinan J."/>
            <person name="Peng Y."/>
            <person name="Qiu H."/>
            <person name="Shu S."/>
            <person name="Singer J.T."/>
            <person name="Smith A.G."/>
            <person name="Sprecher B.N."/>
            <person name="Wagner V."/>
            <person name="Wang W."/>
            <person name="Wang Z.-Y."/>
            <person name="Yan J."/>
            <person name="Yarish C."/>
            <person name="Zoeuner-Riek S."/>
            <person name="Zhuang Y."/>
            <person name="Zou Y."/>
            <person name="Lindquist E.A."/>
            <person name="Grimwood J."/>
            <person name="Barry K."/>
            <person name="Rokhsar D.S."/>
            <person name="Schmutz J."/>
            <person name="Stiller J.W."/>
            <person name="Grossman A.R."/>
            <person name="Prochnik S.E."/>
        </authorList>
    </citation>
    <scope>NUCLEOTIDE SEQUENCE [LARGE SCALE GENOMIC DNA]</scope>
    <source>
        <strain evidence="2">4086291</strain>
    </source>
</reference>
<evidence type="ECO:0000256" key="1">
    <source>
        <dbReference type="SAM" id="MobiDB-lite"/>
    </source>
</evidence>
<feature type="compositionally biased region" description="Basic and acidic residues" evidence="1">
    <location>
        <begin position="529"/>
        <end position="539"/>
    </location>
</feature>
<feature type="compositionally biased region" description="Low complexity" evidence="1">
    <location>
        <begin position="79"/>
        <end position="93"/>
    </location>
</feature>
<dbReference type="EMBL" id="KV918838">
    <property type="protein sequence ID" value="OSX77436.1"/>
    <property type="molecule type" value="Genomic_DNA"/>
</dbReference>
<feature type="region of interest" description="Disordered" evidence="1">
    <location>
        <begin position="499"/>
        <end position="562"/>
    </location>
</feature>
<feature type="compositionally biased region" description="Basic and acidic residues" evidence="1">
    <location>
        <begin position="606"/>
        <end position="617"/>
    </location>
</feature>
<feature type="compositionally biased region" description="Gly residues" evidence="1">
    <location>
        <begin position="69"/>
        <end position="78"/>
    </location>
</feature>
<feature type="region of interest" description="Disordered" evidence="1">
    <location>
        <begin position="631"/>
        <end position="672"/>
    </location>
</feature>
<feature type="compositionally biased region" description="Gly residues" evidence="1">
    <location>
        <begin position="302"/>
        <end position="324"/>
    </location>
</feature>
<proteinExistence type="predicted"/>
<feature type="region of interest" description="Disordered" evidence="1">
    <location>
        <begin position="264"/>
        <end position="338"/>
    </location>
</feature>
<feature type="region of interest" description="Disordered" evidence="1">
    <location>
        <begin position="1"/>
        <end position="136"/>
    </location>
</feature>
<organism evidence="2 3">
    <name type="scientific">Porphyra umbilicalis</name>
    <name type="common">Purple laver</name>
    <name type="synonym">Red alga</name>
    <dbReference type="NCBI Taxonomy" id="2786"/>
    <lineage>
        <taxon>Eukaryota</taxon>
        <taxon>Rhodophyta</taxon>
        <taxon>Bangiophyceae</taxon>
        <taxon>Bangiales</taxon>
        <taxon>Bangiaceae</taxon>
        <taxon>Porphyra</taxon>
    </lineage>
</organism>
<evidence type="ECO:0000313" key="2">
    <source>
        <dbReference type="EMBL" id="OSX77436.1"/>
    </source>
</evidence>
<keyword evidence="3" id="KW-1185">Reference proteome</keyword>
<feature type="compositionally biased region" description="Gly residues" evidence="1">
    <location>
        <begin position="514"/>
        <end position="528"/>
    </location>
</feature>
<dbReference type="Proteomes" id="UP000218209">
    <property type="component" value="Unassembled WGS sequence"/>
</dbReference>
<feature type="compositionally biased region" description="Basic and acidic residues" evidence="1">
    <location>
        <begin position="501"/>
        <end position="511"/>
    </location>
</feature>
<feature type="region of interest" description="Disordered" evidence="1">
    <location>
        <begin position="190"/>
        <end position="251"/>
    </location>
</feature>
<dbReference type="AlphaFoldDB" id="A0A1X6P9L3"/>
<feature type="compositionally biased region" description="Low complexity" evidence="1">
    <location>
        <begin position="116"/>
        <end position="125"/>
    </location>
</feature>
<name>A0A1X6P9L3_PORUM</name>
<sequence length="672" mass="65920">MPRLTTYAAVPLRSPTPSPPPSPPPSLPLSLPPSPPLVRPVGARPRDPPAGVTDAHGQAGGGHDKRGSSVGGGGGSGGATAAAAAASSAAATVPPMRQRGRREEPASFLPLPPTPTSSVVPSGTGASSSESAPSDAVAPLVGAAATLSAAARRSDAIDTLGTPAATMAAGATAKDGEYARQVVADDSGVAAAAVQGDEPGSSPTGDARLGGGHSPPAGGGGGSDGGGPLPATVVSDGMRSPPPVFPSPSNDIVRHLVRSSSLVHDAPAFGPPTHGAPPAAGIVTDTRVTPAPWPAPPFGIVATGGGGGGGGGGSSGGDSGGRGSGPAASVDQGNSEDDHNTIQLLTSERDGLLRANGSLAHRNARARADAADAAATAAATQAAAAAHVADLQRSLALAQASRARDADVAHAVADELDRFRLLLETDSVRLINEQEAHRQRLCVRLGAAAGPPRNVRRIDTSRGVDVALAAVCGELEARMWQLEATVNQRVAVVEAMSAHGDWGDGEGRRPPAPDGGGGGGDGRGGGPNGRDHAAAESRRVASWPLSPPLGALGATEGATRARRHDNGAAVGAALTYPSAAATRAGGRWRDGGRAGGGGPPSPPSLPHRETAVERRPDWAPLLPMMPLLPALPAEGPLVPGGSSSTGTPPAPADTAEAAVAATDDSAADARAA</sequence>
<evidence type="ECO:0000313" key="3">
    <source>
        <dbReference type="Proteomes" id="UP000218209"/>
    </source>
</evidence>
<feature type="compositionally biased region" description="Gly residues" evidence="1">
    <location>
        <begin position="208"/>
        <end position="228"/>
    </location>
</feature>
<feature type="region of interest" description="Disordered" evidence="1">
    <location>
        <begin position="581"/>
        <end position="618"/>
    </location>
</feature>
<feature type="compositionally biased region" description="Low complexity" evidence="1">
    <location>
        <begin position="266"/>
        <end position="281"/>
    </location>
</feature>